<evidence type="ECO:0000256" key="6">
    <source>
        <dbReference type="ARBA" id="ARBA00022723"/>
    </source>
</evidence>
<keyword evidence="5 10" id="KW-0317">Glutathione biosynthesis</keyword>
<keyword evidence="15" id="KW-1185">Reference proteome</keyword>
<organism evidence="14 15">
    <name type="scientific">Starmerella bacillaris</name>
    <name type="common">Yeast</name>
    <name type="synonym">Candida zemplinina</name>
    <dbReference type="NCBI Taxonomy" id="1247836"/>
    <lineage>
        <taxon>Eukaryota</taxon>
        <taxon>Fungi</taxon>
        <taxon>Dikarya</taxon>
        <taxon>Ascomycota</taxon>
        <taxon>Saccharomycotina</taxon>
        <taxon>Dipodascomycetes</taxon>
        <taxon>Dipodascales</taxon>
        <taxon>Trichomonascaceae</taxon>
        <taxon>Starmerella</taxon>
    </lineage>
</organism>
<feature type="binding site" evidence="11">
    <location>
        <position position="424"/>
    </location>
    <ligand>
        <name>ATP</name>
        <dbReference type="ChEBI" id="CHEBI:30616"/>
    </ligand>
</feature>
<dbReference type="SUPFAM" id="SSF56059">
    <property type="entry name" value="Glutathione synthetase ATP-binding domain-like"/>
    <property type="match status" value="1"/>
</dbReference>
<feature type="binding site" evidence="12">
    <location>
        <position position="369"/>
    </location>
    <ligand>
        <name>Mg(2+)</name>
        <dbReference type="ChEBI" id="CHEBI:18420"/>
    </ligand>
</feature>
<gene>
    <name evidence="14" type="ORF">DASB73_019770</name>
</gene>
<dbReference type="NCBIfam" id="TIGR01986">
    <property type="entry name" value="glut_syn_euk"/>
    <property type="match status" value="1"/>
</dbReference>
<evidence type="ECO:0000256" key="1">
    <source>
        <dbReference type="ARBA" id="ARBA00004965"/>
    </source>
</evidence>
<dbReference type="Pfam" id="PF03199">
    <property type="entry name" value="GSH_synthase"/>
    <property type="match status" value="1"/>
</dbReference>
<feature type="binding site" evidence="11">
    <location>
        <position position="376"/>
    </location>
    <ligand>
        <name>ATP</name>
        <dbReference type="ChEBI" id="CHEBI:30616"/>
    </ligand>
</feature>
<feature type="binding site" evidence="11">
    <location>
        <position position="451"/>
    </location>
    <ligand>
        <name>substrate</name>
    </ligand>
</feature>
<dbReference type="InterPro" id="IPR037013">
    <property type="entry name" value="GSH-S_sub-bd_sf"/>
</dbReference>
<evidence type="ECO:0000256" key="10">
    <source>
        <dbReference type="PIRNR" id="PIRNR001558"/>
    </source>
</evidence>
<feature type="binding site" evidence="12">
    <location>
        <position position="143"/>
    </location>
    <ligand>
        <name>Mg(2+)</name>
        <dbReference type="ChEBI" id="CHEBI:18420"/>
    </ligand>
</feature>
<evidence type="ECO:0000313" key="15">
    <source>
        <dbReference type="Proteomes" id="UP001362899"/>
    </source>
</evidence>
<dbReference type="Pfam" id="PF03917">
    <property type="entry name" value="GSH_synth_ATP"/>
    <property type="match status" value="1"/>
</dbReference>
<feature type="domain" description="Glutathione synthase substrate-binding" evidence="13">
    <location>
        <begin position="201"/>
        <end position="301"/>
    </location>
</feature>
<dbReference type="Gene3D" id="1.10.1080.10">
    <property type="entry name" value="Glutathione Synthetase, Chain A, domain 3"/>
    <property type="match status" value="1"/>
</dbReference>
<evidence type="ECO:0000256" key="2">
    <source>
        <dbReference type="ARBA" id="ARBA00010385"/>
    </source>
</evidence>
<dbReference type="PANTHER" id="PTHR11130">
    <property type="entry name" value="GLUTATHIONE SYNTHETASE"/>
    <property type="match status" value="1"/>
</dbReference>
<evidence type="ECO:0000256" key="3">
    <source>
        <dbReference type="ARBA" id="ARBA00011738"/>
    </source>
</evidence>
<evidence type="ECO:0000313" key="14">
    <source>
        <dbReference type="EMBL" id="GMM51019.1"/>
    </source>
</evidence>
<proteinExistence type="inferred from homology"/>
<keyword evidence="9 10" id="KW-0460">Magnesium</keyword>
<feature type="binding site" evidence="11">
    <location>
        <position position="453"/>
    </location>
    <ligand>
        <name>ATP</name>
        <dbReference type="ChEBI" id="CHEBI:30616"/>
    </ligand>
</feature>
<dbReference type="Gene3D" id="3.40.50.1760">
    <property type="entry name" value="Glutathione synthase, substrate-binding domain superfamily, eukaryotic"/>
    <property type="match status" value="1"/>
</dbReference>
<comment type="cofactor">
    <cofactor evidence="10 12">
        <name>Mg(2+)</name>
        <dbReference type="ChEBI" id="CHEBI:18420"/>
    </cofactor>
    <text evidence="10 12">Binds 1 Mg(2+) ion per subunit.</text>
</comment>
<evidence type="ECO:0000256" key="11">
    <source>
        <dbReference type="PIRSR" id="PIRSR001558-1"/>
    </source>
</evidence>
<dbReference type="InterPro" id="IPR014049">
    <property type="entry name" value="Glutathione_synthase_N_euk"/>
</dbReference>
<dbReference type="InterPro" id="IPR014709">
    <property type="entry name" value="Glutathione_synthase_C_euk"/>
</dbReference>
<comment type="catalytic activity">
    <reaction evidence="10">
        <text>gamma-L-glutamyl-L-cysteine + glycine + ATP = glutathione + ADP + phosphate + H(+)</text>
        <dbReference type="Rhea" id="RHEA:13557"/>
        <dbReference type="ChEBI" id="CHEBI:15378"/>
        <dbReference type="ChEBI" id="CHEBI:30616"/>
        <dbReference type="ChEBI" id="CHEBI:43474"/>
        <dbReference type="ChEBI" id="CHEBI:57305"/>
        <dbReference type="ChEBI" id="CHEBI:57925"/>
        <dbReference type="ChEBI" id="CHEBI:58173"/>
        <dbReference type="ChEBI" id="CHEBI:456216"/>
        <dbReference type="EC" id="6.3.2.3"/>
    </reaction>
</comment>
<dbReference type="FunFam" id="3.40.50.1760:FF:000001">
    <property type="entry name" value="Glutathione synthetase"/>
    <property type="match status" value="1"/>
</dbReference>
<dbReference type="FunFam" id="3.30.1490.50:FF:000002">
    <property type="entry name" value="Glutathione synthetase"/>
    <property type="match status" value="1"/>
</dbReference>
<dbReference type="GO" id="GO:0043295">
    <property type="term" value="F:glutathione binding"/>
    <property type="evidence" value="ECO:0007669"/>
    <property type="project" value="UniProtKB-UniRule"/>
</dbReference>
<feature type="binding site" evidence="11">
    <location>
        <position position="216"/>
    </location>
    <ligand>
        <name>substrate</name>
    </ligand>
</feature>
<dbReference type="PIRSF" id="PIRSF001558">
    <property type="entry name" value="GSHase"/>
    <property type="match status" value="1"/>
</dbReference>
<evidence type="ECO:0000256" key="4">
    <source>
        <dbReference type="ARBA" id="ARBA00022598"/>
    </source>
</evidence>
<dbReference type="SUPFAM" id="SSF52440">
    <property type="entry name" value="PreATP-grasp domain"/>
    <property type="match status" value="1"/>
</dbReference>
<comment type="similarity">
    <text evidence="2 10">Belongs to the eukaryotic GSH synthase family.</text>
</comment>
<dbReference type="InterPro" id="IPR004887">
    <property type="entry name" value="GSH_synth_subst-bd"/>
</dbReference>
<dbReference type="PANTHER" id="PTHR11130:SF0">
    <property type="entry name" value="GLUTATHIONE SYNTHETASE"/>
    <property type="match status" value="1"/>
</dbReference>
<sequence>MLLKFPPSVPDNQKRDLTSQILDWCLTNGVVFENSDKPGNGLNVPVTLFPTPFSRHGYKNAIELQVLYNSLYHAVFKHPEFVIEQLSQLKEDEFTMKLLSIYENCSKRRTQNLTGGVFRSDYIVDKSRNSGEEGRQIKQVEFNTVSVSFGALSSKVTELHKFLAETAKTSVHGEVPVSKSLRDIAKGLATMHSAYGCQQAILLFVTQPNETNVMDQRLLEYELYREYGIISVRATLEQIHRKTTIGEQNRLIFIPTGAEISVVYYRAGYAPHEYATAADWTARERLEGSHAIQCPSIMTQLIGTKKIQQVLTKPGVIEQLQPNLTNTEIELIRKTFVGLWPLDETDLGKEGQKLAMQSPEKFVLKPQREGGGNNIYKKDIVKHLENIGHENWSSYVLMELIDPPKISNTILRNGDLVTGRVVSELGVFGTVLWDTEANKELMNNQAGFLLRTKTQKSNEGGIAAGFGCLDAVLLLSSR</sequence>
<dbReference type="InterPro" id="IPR005615">
    <property type="entry name" value="Glutathione_synthase"/>
</dbReference>
<feature type="binding site" evidence="11">
    <location>
        <position position="141"/>
    </location>
    <ligand>
        <name>ATP</name>
        <dbReference type="ChEBI" id="CHEBI:30616"/>
    </ligand>
</feature>
<dbReference type="AlphaFoldDB" id="A0AAV5RKC3"/>
<reference evidence="14 15" key="1">
    <citation type="journal article" date="2023" name="Elife">
        <title>Identification of key yeast species and microbe-microbe interactions impacting larval growth of Drosophila in the wild.</title>
        <authorList>
            <person name="Mure A."/>
            <person name="Sugiura Y."/>
            <person name="Maeda R."/>
            <person name="Honda K."/>
            <person name="Sakurai N."/>
            <person name="Takahashi Y."/>
            <person name="Watada M."/>
            <person name="Katoh T."/>
            <person name="Gotoh A."/>
            <person name="Gotoh Y."/>
            <person name="Taniguchi I."/>
            <person name="Nakamura K."/>
            <person name="Hayashi T."/>
            <person name="Katayama T."/>
            <person name="Uemura T."/>
            <person name="Hattori Y."/>
        </authorList>
    </citation>
    <scope>NUCLEOTIDE SEQUENCE [LARGE SCALE GENOMIC DNA]</scope>
    <source>
        <strain evidence="14 15">SB-73</strain>
    </source>
</reference>
<keyword evidence="8 10" id="KW-0067">ATP-binding</keyword>
<evidence type="ECO:0000256" key="7">
    <source>
        <dbReference type="ARBA" id="ARBA00022741"/>
    </source>
</evidence>
<feature type="binding site" evidence="11">
    <location>
        <begin position="398"/>
        <end position="401"/>
    </location>
    <ligand>
        <name>ATP</name>
        <dbReference type="ChEBI" id="CHEBI:30616"/>
    </ligand>
</feature>
<dbReference type="GO" id="GO:0005524">
    <property type="term" value="F:ATP binding"/>
    <property type="evidence" value="ECO:0007669"/>
    <property type="project" value="UniProtKB-UniRule"/>
</dbReference>
<feature type="binding site" evidence="11">
    <location>
        <position position="305"/>
    </location>
    <ligand>
        <name>ATP</name>
        <dbReference type="ChEBI" id="CHEBI:30616"/>
    </ligand>
</feature>
<dbReference type="InterPro" id="IPR014042">
    <property type="entry name" value="Glutathione_synthase_a-hlx"/>
</dbReference>
<feature type="binding site" evidence="11">
    <location>
        <position position="459"/>
    </location>
    <ligand>
        <name>ATP</name>
        <dbReference type="ChEBI" id="CHEBI:30616"/>
    </ligand>
</feature>
<evidence type="ECO:0000256" key="9">
    <source>
        <dbReference type="ARBA" id="ARBA00022842"/>
    </source>
</evidence>
<evidence type="ECO:0000256" key="8">
    <source>
        <dbReference type="ARBA" id="ARBA00022840"/>
    </source>
</evidence>
<dbReference type="Gene3D" id="3.30.1490.50">
    <property type="match status" value="1"/>
</dbReference>
<dbReference type="EMBL" id="BTGC01000003">
    <property type="protein sequence ID" value="GMM51019.1"/>
    <property type="molecule type" value="Genomic_DNA"/>
</dbReference>
<protein>
    <recommendedName>
        <fullName evidence="10">Glutathione synthetase</fullName>
        <shortName evidence="10">GSH-S</shortName>
        <ecNumber evidence="10">6.3.2.3</ecNumber>
    </recommendedName>
</protein>
<dbReference type="GO" id="GO:0000287">
    <property type="term" value="F:magnesium ion binding"/>
    <property type="evidence" value="ECO:0007669"/>
    <property type="project" value="UniProtKB-UniRule"/>
</dbReference>
<evidence type="ECO:0000256" key="12">
    <source>
        <dbReference type="PIRSR" id="PIRSR001558-2"/>
    </source>
</evidence>
<evidence type="ECO:0000256" key="5">
    <source>
        <dbReference type="ARBA" id="ARBA00022684"/>
    </source>
</evidence>
<dbReference type="EC" id="6.3.2.3" evidence="10"/>
<dbReference type="GO" id="GO:0005829">
    <property type="term" value="C:cytosol"/>
    <property type="evidence" value="ECO:0007669"/>
    <property type="project" value="TreeGrafter"/>
</dbReference>
<accession>A0AAV5RKC3</accession>
<dbReference type="InterPro" id="IPR016185">
    <property type="entry name" value="PreATP-grasp_dom_sf"/>
</dbReference>
<keyword evidence="4 10" id="KW-0436">Ligase</keyword>
<feature type="binding site" evidence="11">
    <location>
        <position position="119"/>
    </location>
    <ligand>
        <name>substrate</name>
    </ligand>
</feature>
<keyword evidence="6 10" id="KW-0479">Metal-binding</keyword>
<comment type="caution">
    <text evidence="14">The sequence shown here is derived from an EMBL/GenBank/DDBJ whole genome shotgun (WGS) entry which is preliminary data.</text>
</comment>
<name>A0AAV5RKC3_STABA</name>
<dbReference type="GO" id="GO:0004363">
    <property type="term" value="F:glutathione synthase activity"/>
    <property type="evidence" value="ECO:0007669"/>
    <property type="project" value="UniProtKB-UniRule"/>
</dbReference>
<comment type="subunit">
    <text evidence="3">Homodimer.</text>
</comment>
<dbReference type="Gene3D" id="3.30.1490.80">
    <property type="match status" value="1"/>
</dbReference>
<dbReference type="Gene3D" id="3.30.470.20">
    <property type="entry name" value="ATP-grasp fold, B domain"/>
    <property type="match status" value="1"/>
</dbReference>
<keyword evidence="7 10" id="KW-0547">Nucleotide-binding</keyword>
<dbReference type="Proteomes" id="UP001362899">
    <property type="component" value="Unassembled WGS sequence"/>
</dbReference>
<comment type="pathway">
    <text evidence="1 10">Sulfur metabolism; glutathione biosynthesis; glutathione from L-cysteine and L-glutamate: step 2/2.</text>
</comment>
<evidence type="ECO:0000259" key="13">
    <source>
        <dbReference type="Pfam" id="PF03199"/>
    </source>
</evidence>
<feature type="binding site" evidence="12">
    <location>
        <position position="141"/>
    </location>
    <ligand>
        <name>Mg(2+)</name>
        <dbReference type="ChEBI" id="CHEBI:18420"/>
    </ligand>
</feature>
<feature type="binding site" evidence="11">
    <location>
        <begin position="365"/>
        <end position="374"/>
    </location>
    <ligand>
        <name>ATP</name>
        <dbReference type="ChEBI" id="CHEBI:30616"/>
    </ligand>
</feature>